<dbReference type="SUPFAM" id="SSF88723">
    <property type="entry name" value="PIN domain-like"/>
    <property type="match status" value="1"/>
</dbReference>
<dbReference type="PRINTS" id="PR00853">
    <property type="entry name" value="XPGRADSUPER"/>
</dbReference>
<evidence type="ECO:0000259" key="4">
    <source>
        <dbReference type="SMART" id="SM00484"/>
    </source>
</evidence>
<dbReference type="SMART" id="SM00485">
    <property type="entry name" value="XPGN"/>
    <property type="match status" value="1"/>
</dbReference>
<feature type="compositionally biased region" description="Polar residues" evidence="3">
    <location>
        <begin position="547"/>
        <end position="561"/>
    </location>
</feature>
<dbReference type="SUPFAM" id="SSF47807">
    <property type="entry name" value="5' to 3' exonuclease, C-terminal subdomain"/>
    <property type="match status" value="1"/>
</dbReference>
<dbReference type="Gene3D" id="1.10.150.20">
    <property type="entry name" value="5' to 3' exonuclease, C-terminal subdomain"/>
    <property type="match status" value="1"/>
</dbReference>
<dbReference type="InterPro" id="IPR029060">
    <property type="entry name" value="PIN-like_dom_sf"/>
</dbReference>
<evidence type="ECO:0000259" key="5">
    <source>
        <dbReference type="SMART" id="SM00485"/>
    </source>
</evidence>
<dbReference type="PANTHER" id="PTHR11081">
    <property type="entry name" value="FLAP ENDONUCLEASE FAMILY MEMBER"/>
    <property type="match status" value="1"/>
</dbReference>
<dbReference type="Pfam" id="PF00752">
    <property type="entry name" value="XPG_N"/>
    <property type="match status" value="1"/>
</dbReference>
<dbReference type="EMBL" id="CP111014">
    <property type="protein sequence ID" value="WAQ99840.1"/>
    <property type="molecule type" value="Genomic_DNA"/>
</dbReference>
<proteinExistence type="predicted"/>
<accession>A0ABY7DT40</accession>
<dbReference type="InterPro" id="IPR006084">
    <property type="entry name" value="XPG/Rad2"/>
</dbReference>
<evidence type="ECO:0000256" key="2">
    <source>
        <dbReference type="ARBA" id="ARBA00022801"/>
    </source>
</evidence>
<dbReference type="InterPro" id="IPR006085">
    <property type="entry name" value="XPG_DNA_repair_N"/>
</dbReference>
<sequence length="601" mass="67470">MGVHGLWDVLEPAGEKDVLVTILKGKIVAVDLGVWIMEASGGRVNKTYDLPTRTIFYRTLFLLSHGVRLVFVFDGQAPDVKQQTLRKRQQAAGSSSVNCERQIFSKLMTRCEKLGKSLGIPCIQSPGEGEAMCAFLDKTGLVDGTFTHDSDYFCYGGKTMYRLHSKENKSYKMDVYTSSGIEAALGLCRDDMVGLALLLGCDYDLQGVPGVGGKKALALCKALKDRGIDFLNRLRSWTTNSELDDIERKLDQAPERNPHCKRCEHLGKRSTHEKSGCSICRTESSCLESCDRKCPCDWHNHHSFQQEHKLEISIRSKACNSGSKFPKEEVITEFKSADSLDVDQTQLAPWGMDIAALSVCMGWNQENVLKNIVPVVILYQLHGICEDWDTMFTPVRIQRACKDNHVECYEVEWDKTDKNTWAGELYATDVKVKISKQLFSDKFPAMVKHYEQAIADSKKKKSTSGKRKRKMAEDPAQSRSLAIKDVRRKLEPEFGQVVATDKGGSSGLVRAGSSLEGIFRAQQRSPANQSMTSKSRRKQKRKDPCVGTNTLHKFFKSSSTQQERETASSRKHARVENNTMTKIKDSRGKKSPTKEVFKMSN</sequence>
<feature type="compositionally biased region" description="Basic and acidic residues" evidence="3">
    <location>
        <begin position="582"/>
        <end position="601"/>
    </location>
</feature>
<feature type="domain" description="XPG N-terminal" evidence="5">
    <location>
        <begin position="1"/>
        <end position="95"/>
    </location>
</feature>
<dbReference type="SMART" id="SM00484">
    <property type="entry name" value="XPGI"/>
    <property type="match status" value="1"/>
</dbReference>
<feature type="region of interest" description="Disordered" evidence="3">
    <location>
        <begin position="521"/>
        <end position="601"/>
    </location>
</feature>
<evidence type="ECO:0000313" key="7">
    <source>
        <dbReference type="Proteomes" id="UP001164746"/>
    </source>
</evidence>
<gene>
    <name evidence="6" type="ORF">MAR_024213</name>
</gene>
<evidence type="ECO:0000256" key="3">
    <source>
        <dbReference type="SAM" id="MobiDB-lite"/>
    </source>
</evidence>
<dbReference type="PANTHER" id="PTHR11081:SF70">
    <property type="entry name" value="FLAP ENDONUCLEASE GEN HOMOLOG 1"/>
    <property type="match status" value="1"/>
</dbReference>
<dbReference type="Gene3D" id="3.40.50.1010">
    <property type="entry name" value="5'-nuclease"/>
    <property type="match status" value="1"/>
</dbReference>
<reference evidence="6" key="1">
    <citation type="submission" date="2022-11" db="EMBL/GenBank/DDBJ databases">
        <title>Centuries of genome instability and evolution in soft-shell clam transmissible cancer (bioRxiv).</title>
        <authorList>
            <person name="Hart S.F.M."/>
            <person name="Yonemitsu M.A."/>
            <person name="Giersch R.M."/>
            <person name="Beal B.F."/>
            <person name="Arriagada G."/>
            <person name="Davis B.W."/>
            <person name="Ostrander E.A."/>
            <person name="Goff S.P."/>
            <person name="Metzger M.J."/>
        </authorList>
    </citation>
    <scope>NUCLEOTIDE SEQUENCE</scope>
    <source>
        <strain evidence="6">MELC-2E11</strain>
        <tissue evidence="6">Siphon/mantle</tissue>
    </source>
</reference>
<keyword evidence="1" id="KW-0540">Nuclease</keyword>
<dbReference type="Pfam" id="PF00867">
    <property type="entry name" value="XPG_I"/>
    <property type="match status" value="1"/>
</dbReference>
<name>A0ABY7DT40_MYAAR</name>
<feature type="compositionally biased region" description="Basic residues" evidence="3">
    <location>
        <begin position="458"/>
        <end position="470"/>
    </location>
</feature>
<organism evidence="6 7">
    <name type="scientific">Mya arenaria</name>
    <name type="common">Soft-shell clam</name>
    <dbReference type="NCBI Taxonomy" id="6604"/>
    <lineage>
        <taxon>Eukaryota</taxon>
        <taxon>Metazoa</taxon>
        <taxon>Spiralia</taxon>
        <taxon>Lophotrochozoa</taxon>
        <taxon>Mollusca</taxon>
        <taxon>Bivalvia</taxon>
        <taxon>Autobranchia</taxon>
        <taxon>Heteroconchia</taxon>
        <taxon>Euheterodonta</taxon>
        <taxon>Imparidentia</taxon>
        <taxon>Neoheterodontei</taxon>
        <taxon>Myida</taxon>
        <taxon>Myoidea</taxon>
        <taxon>Myidae</taxon>
        <taxon>Mya</taxon>
    </lineage>
</organism>
<feature type="region of interest" description="Disordered" evidence="3">
    <location>
        <begin position="454"/>
        <end position="482"/>
    </location>
</feature>
<keyword evidence="7" id="KW-1185">Reference proteome</keyword>
<dbReference type="Proteomes" id="UP001164746">
    <property type="component" value="Chromosome 3"/>
</dbReference>
<feature type="domain" description="XPG-I" evidence="4">
    <location>
        <begin position="116"/>
        <end position="187"/>
    </location>
</feature>
<dbReference type="InterPro" id="IPR006086">
    <property type="entry name" value="XPG-I_dom"/>
</dbReference>
<feature type="compositionally biased region" description="Polar residues" evidence="3">
    <location>
        <begin position="522"/>
        <end position="533"/>
    </location>
</feature>
<dbReference type="InterPro" id="IPR036279">
    <property type="entry name" value="5-3_exonuclease_C_sf"/>
</dbReference>
<protein>
    <submittedName>
        <fullName evidence="6">GEN-like protein</fullName>
    </submittedName>
</protein>
<evidence type="ECO:0000256" key="1">
    <source>
        <dbReference type="ARBA" id="ARBA00022722"/>
    </source>
</evidence>
<evidence type="ECO:0000313" key="6">
    <source>
        <dbReference type="EMBL" id="WAQ99840.1"/>
    </source>
</evidence>
<keyword evidence="2" id="KW-0378">Hydrolase</keyword>